<dbReference type="AlphaFoldDB" id="A0ABD3M7S0"/>
<feature type="domain" description="J" evidence="3">
    <location>
        <begin position="412"/>
        <end position="486"/>
    </location>
</feature>
<keyword evidence="1" id="KW-0175">Coiled coil</keyword>
<proteinExistence type="predicted"/>
<evidence type="ECO:0000259" key="3">
    <source>
        <dbReference type="PROSITE" id="PS50076"/>
    </source>
</evidence>
<dbReference type="InterPro" id="IPR001623">
    <property type="entry name" value="DnaJ_domain"/>
</dbReference>
<sequence length="578" mass="66995">MVTSRRGSRLRPRLRSVIPMACPSKFTSAIFILDLIFLSKMYVSYALALSLDPTSRYLKEMGKLLRENNFHSNAALPLTDSLELEGEANSEWVDYFNGQEENGWSQYQPMDISNAVDDTALASDWRFDTPQPPNDSYDLLEWDVFDKSVHPQGHTEDQYQYSHQLEFHNGMNEPTVDQQINEPSNRPQRFTELFDVVNEQITALGHQIQKSSNSLRSVIDTKFPQSEPEWNYDNQEDYFHFNEGYQQQQPEVQELAFEGFAPQQIEFGPEDENASYEPDSFDDTTEHFETNDQLYDQIPDVSSAYQNEPSEQYYSVGQTTLQNDLDQFTAKNDAGEVVYMRQEKEQERLELELEQLEQEYITRLRAEVARVRQRRQGNEGFRIEAENERLQTQESVSIIKSRAIHQLPDTNDPLELLGLDYHNPPQSVNDIRRAFLRMAKKYHPDAIAVDATPEERERASINFARINSAYQLLKDKQERLGDDYFATMLGGPMYEPRNSHIRQSFSRGYGYDDYSSIFSGNSYSARYGPKHGGQPRPQNGNNRNYSYGATRSPFRRNRQDVGDNCHVSGKDFPPFFNN</sequence>
<keyword evidence="5" id="KW-1185">Reference proteome</keyword>
<dbReference type="Proteomes" id="UP001530293">
    <property type="component" value="Unassembled WGS sequence"/>
</dbReference>
<dbReference type="InterPro" id="IPR050817">
    <property type="entry name" value="DjlA_DnaK_co-chaperone"/>
</dbReference>
<dbReference type="CDD" id="cd06257">
    <property type="entry name" value="DnaJ"/>
    <property type="match status" value="1"/>
</dbReference>
<organism evidence="4 5">
    <name type="scientific">Discostella pseudostelligera</name>
    <dbReference type="NCBI Taxonomy" id="259834"/>
    <lineage>
        <taxon>Eukaryota</taxon>
        <taxon>Sar</taxon>
        <taxon>Stramenopiles</taxon>
        <taxon>Ochrophyta</taxon>
        <taxon>Bacillariophyta</taxon>
        <taxon>Coscinodiscophyceae</taxon>
        <taxon>Thalassiosirophycidae</taxon>
        <taxon>Stephanodiscales</taxon>
        <taxon>Stephanodiscaceae</taxon>
        <taxon>Discostella</taxon>
    </lineage>
</organism>
<dbReference type="PROSITE" id="PS50076">
    <property type="entry name" value="DNAJ_2"/>
    <property type="match status" value="1"/>
</dbReference>
<feature type="coiled-coil region" evidence="1">
    <location>
        <begin position="339"/>
        <end position="366"/>
    </location>
</feature>
<evidence type="ECO:0000313" key="5">
    <source>
        <dbReference type="Proteomes" id="UP001530293"/>
    </source>
</evidence>
<gene>
    <name evidence="4" type="ORF">ACHAWU_002182</name>
</gene>
<dbReference type="Pfam" id="PF00226">
    <property type="entry name" value="DnaJ"/>
    <property type="match status" value="1"/>
</dbReference>
<dbReference type="Gene3D" id="1.10.287.110">
    <property type="entry name" value="DnaJ domain"/>
    <property type="match status" value="1"/>
</dbReference>
<protein>
    <recommendedName>
        <fullName evidence="3">J domain-containing protein</fullName>
    </recommendedName>
</protein>
<reference evidence="4 5" key="1">
    <citation type="submission" date="2024-10" db="EMBL/GenBank/DDBJ databases">
        <title>Updated reference genomes for cyclostephanoid diatoms.</title>
        <authorList>
            <person name="Roberts W.R."/>
            <person name="Alverson A.J."/>
        </authorList>
    </citation>
    <scope>NUCLEOTIDE SEQUENCE [LARGE SCALE GENOMIC DNA]</scope>
    <source>
        <strain evidence="4 5">AJA232-27</strain>
    </source>
</reference>
<accession>A0ABD3M7S0</accession>
<feature type="region of interest" description="Disordered" evidence="2">
    <location>
        <begin position="525"/>
        <end position="578"/>
    </location>
</feature>
<evidence type="ECO:0000313" key="4">
    <source>
        <dbReference type="EMBL" id="KAL3760111.1"/>
    </source>
</evidence>
<dbReference type="PANTHER" id="PTHR24074">
    <property type="entry name" value="CO-CHAPERONE PROTEIN DJLA"/>
    <property type="match status" value="1"/>
</dbReference>
<evidence type="ECO:0000256" key="2">
    <source>
        <dbReference type="SAM" id="MobiDB-lite"/>
    </source>
</evidence>
<feature type="compositionally biased region" description="Polar residues" evidence="2">
    <location>
        <begin position="536"/>
        <end position="549"/>
    </location>
</feature>
<evidence type="ECO:0000256" key="1">
    <source>
        <dbReference type="SAM" id="Coils"/>
    </source>
</evidence>
<comment type="caution">
    <text evidence="4">The sequence shown here is derived from an EMBL/GenBank/DDBJ whole genome shotgun (WGS) entry which is preliminary data.</text>
</comment>
<dbReference type="SMART" id="SM00271">
    <property type="entry name" value="DnaJ"/>
    <property type="match status" value="1"/>
</dbReference>
<dbReference type="SUPFAM" id="SSF46565">
    <property type="entry name" value="Chaperone J-domain"/>
    <property type="match status" value="1"/>
</dbReference>
<name>A0ABD3M7S0_9STRA</name>
<dbReference type="InterPro" id="IPR036869">
    <property type="entry name" value="J_dom_sf"/>
</dbReference>
<dbReference type="EMBL" id="JALLBG020000192">
    <property type="protein sequence ID" value="KAL3760111.1"/>
    <property type="molecule type" value="Genomic_DNA"/>
</dbReference>